<dbReference type="Proteomes" id="UP000637628">
    <property type="component" value="Unassembled WGS sequence"/>
</dbReference>
<dbReference type="EMBL" id="BOML01000050">
    <property type="protein sequence ID" value="GIE04718.1"/>
    <property type="molecule type" value="Genomic_DNA"/>
</dbReference>
<organism evidence="1 2">
    <name type="scientific">Paractinoplanes durhamensis</name>
    <dbReference type="NCBI Taxonomy" id="113563"/>
    <lineage>
        <taxon>Bacteria</taxon>
        <taxon>Bacillati</taxon>
        <taxon>Actinomycetota</taxon>
        <taxon>Actinomycetes</taxon>
        <taxon>Micromonosporales</taxon>
        <taxon>Micromonosporaceae</taxon>
        <taxon>Paractinoplanes</taxon>
    </lineage>
</organism>
<sequence>MSGVTILDDFASTLLFRRSVTPPPTRDIERLSDGVYHVDQHDEDHVYLLTVQCIPRVRLEFDRPFTVGEIAGVPADLVEVTVANHVEVTLDATPGAQRFDEGAPSGSSPAEELAQITVTVADDAGTSYQLTSGQAGGPGTEWQVRWNFQPAPPPTARHLTLHFTAPGTAPAEIRLPLPAN</sequence>
<protein>
    <submittedName>
        <fullName evidence="1">Uncharacterized protein</fullName>
    </submittedName>
</protein>
<keyword evidence="2" id="KW-1185">Reference proteome</keyword>
<reference evidence="1 2" key="1">
    <citation type="submission" date="2021-01" db="EMBL/GenBank/DDBJ databases">
        <title>Whole genome shotgun sequence of Actinoplanes durhamensis NBRC 14914.</title>
        <authorList>
            <person name="Komaki H."/>
            <person name="Tamura T."/>
        </authorList>
    </citation>
    <scope>NUCLEOTIDE SEQUENCE [LARGE SCALE GENOMIC DNA]</scope>
    <source>
        <strain evidence="1 2">NBRC 14914</strain>
    </source>
</reference>
<comment type="caution">
    <text evidence="1">The sequence shown here is derived from an EMBL/GenBank/DDBJ whole genome shotgun (WGS) entry which is preliminary data.</text>
</comment>
<evidence type="ECO:0000313" key="1">
    <source>
        <dbReference type="EMBL" id="GIE04718.1"/>
    </source>
</evidence>
<accession>A0ABQ3Z4F1</accession>
<evidence type="ECO:0000313" key="2">
    <source>
        <dbReference type="Proteomes" id="UP000637628"/>
    </source>
</evidence>
<proteinExistence type="predicted"/>
<gene>
    <name evidence="1" type="ORF">Adu01nite_60680</name>
</gene>
<name>A0ABQ3Z4F1_9ACTN</name>